<keyword evidence="4" id="KW-0067">ATP-binding</keyword>
<dbReference type="GO" id="GO:0004674">
    <property type="term" value="F:protein serine/threonine kinase activity"/>
    <property type="evidence" value="ECO:0007669"/>
    <property type="project" value="InterPro"/>
</dbReference>
<dbReference type="SUPFAM" id="SSF56112">
    <property type="entry name" value="Protein kinase-like (PK-like)"/>
    <property type="match status" value="1"/>
</dbReference>
<dbReference type="Gene3D" id="1.10.510.10">
    <property type="entry name" value="Transferase(Phosphotransferase) domain 1"/>
    <property type="match status" value="1"/>
</dbReference>
<dbReference type="GO" id="GO:0005524">
    <property type="term" value="F:ATP binding"/>
    <property type="evidence" value="ECO:0007669"/>
    <property type="project" value="UniProtKB-UniRule"/>
</dbReference>
<evidence type="ECO:0000313" key="6">
    <source>
        <dbReference type="EMBL" id="EKC36574.1"/>
    </source>
</evidence>
<evidence type="ECO:0000256" key="4">
    <source>
        <dbReference type="ARBA" id="ARBA00022840"/>
    </source>
</evidence>
<dbReference type="Pfam" id="PF00069">
    <property type="entry name" value="Pkinase"/>
    <property type="match status" value="1"/>
</dbReference>
<dbReference type="InterPro" id="IPR000719">
    <property type="entry name" value="Prot_kinase_dom"/>
</dbReference>
<dbReference type="PANTHER" id="PTHR24348:SF22">
    <property type="entry name" value="NON-SPECIFIC SERINE_THREONINE PROTEIN KINASE"/>
    <property type="match status" value="1"/>
</dbReference>
<feature type="region of interest" description="Disordered" evidence="5">
    <location>
        <begin position="1"/>
        <end position="25"/>
    </location>
</feature>
<dbReference type="InParanoid" id="K1QZJ7"/>
<dbReference type="PANTHER" id="PTHR24348">
    <property type="entry name" value="SERINE/THREONINE-PROTEIN KINASE UNC-51-RELATED"/>
    <property type="match status" value="1"/>
</dbReference>
<proteinExistence type="predicted"/>
<dbReference type="GO" id="GO:0005829">
    <property type="term" value="C:cytosol"/>
    <property type="evidence" value="ECO:0007669"/>
    <property type="project" value="TreeGrafter"/>
</dbReference>
<dbReference type="PROSITE" id="PS50011">
    <property type="entry name" value="PROTEIN_KINASE_DOM"/>
    <property type="match status" value="1"/>
</dbReference>
<dbReference type="GO" id="GO:0000407">
    <property type="term" value="C:phagophore assembly site"/>
    <property type="evidence" value="ECO:0007669"/>
    <property type="project" value="TreeGrafter"/>
</dbReference>
<dbReference type="InterPro" id="IPR008271">
    <property type="entry name" value="Ser/Thr_kinase_AS"/>
</dbReference>
<dbReference type="InterPro" id="IPR011009">
    <property type="entry name" value="Kinase-like_dom_sf"/>
</dbReference>
<gene>
    <name evidence="6" type="ORF">CGI_10020119</name>
</gene>
<keyword evidence="2" id="KW-0547">Nucleotide-binding</keyword>
<dbReference type="InterPro" id="IPR017441">
    <property type="entry name" value="Protein_kinase_ATP_BS"/>
</dbReference>
<accession>K1QZJ7</accession>
<keyword evidence="1" id="KW-0808">Transferase</keyword>
<dbReference type="HOGENOM" id="CLU_326042_0_0_1"/>
<dbReference type="PROSITE" id="PS00107">
    <property type="entry name" value="PROTEIN_KINASE_ATP"/>
    <property type="match status" value="1"/>
</dbReference>
<feature type="compositionally biased region" description="Basic residues" evidence="5">
    <location>
        <begin position="715"/>
        <end position="724"/>
    </location>
</feature>
<dbReference type="EMBL" id="JH816315">
    <property type="protein sequence ID" value="EKC36574.1"/>
    <property type="molecule type" value="Genomic_DNA"/>
</dbReference>
<evidence type="ECO:0000256" key="3">
    <source>
        <dbReference type="ARBA" id="ARBA00022777"/>
    </source>
</evidence>
<dbReference type="GO" id="GO:0000045">
    <property type="term" value="P:autophagosome assembly"/>
    <property type="evidence" value="ECO:0007669"/>
    <property type="project" value="TreeGrafter"/>
</dbReference>
<evidence type="ECO:0000256" key="2">
    <source>
        <dbReference type="ARBA" id="ARBA00022741"/>
    </source>
</evidence>
<evidence type="ECO:0000256" key="1">
    <source>
        <dbReference type="ARBA" id="ARBA00022679"/>
    </source>
</evidence>
<sequence length="884" mass="98704">MDLRNGKTTNFQGLLPQTPNPNAKMSYNTRRRAVVNQKVGIDSTHDHEVSLKPRLRSCKVLPSDNTGSYAPFCQSLNSKEFQDSPHEQNLKTMKSSQKSGTQCVIVPENKKVMAPRNLELITKTVEKDQTEDLINKEIEDMQLTTNVAINLADELFKDYLLDGDLLSVDIRLPNSSKATEAENTNSAVKELLIPWTQSSQSSDQLPNSDLKNIQESHASFTSTSTESCPQTQSSEADLSEMLQTLETGSAFGNEMMLSPEAGFEMLQNLEASFKDDNEISNSQEAALEPDGEMSGMDSRFFQSDPAKNCREDADCCTTTVPSDHHKGFEGETDMDQEMTCDDLPEEIPRDKFSLGDVVHGSTKAVEDLAQRHDHHLLKTGVHGVYTDKSFEALRLETRKPDIIQSTKLGQGSFGVVVKCVGLDHLEFVKKKVTGKFHQPEAVFTNRATHPNIIKSYGLIVNFGKVEIIMEFAGQSLLSLVNTVKPLQESIIRSLTLDLCCGLAFLESENVVHFDIKPENLFVQEDEKNGYILKIGDFGSARMPGAQTEMTAWTAVYCTPEMARLFLKRNFPGLLENLGILLTEQEIERTLQPKTDMFSAGLVVLFMYVGDHVLNQFITRDKPNITDNKEKQLAILLSLSNQPLPESLLIPESIGPEMRRVLQGMLKFEVEKRSSAEETMMMIKAMLSAKDQNTSLQERAVEENVVAQKKIQSGRPRARRGRCKKKQEAPSSTPQIKMTQKSEQILAENPQLKKRMVKGELKRKLLKHSSAIPDKVMKPMEPVLEIRESSQSGLVSDGIQIRMSLDGNQESESLQEGDRAGLLTDCYQTGYHGGISEAYFPFSEVQISENLLPIRQAEDDWSIQESNQELEPVGNLPDLGCLGID</sequence>
<protein>
    <submittedName>
        <fullName evidence="6">MAP kinase kinase kinase win1</fullName>
    </submittedName>
</protein>
<name>K1QZJ7_MAGGI</name>
<dbReference type="InterPro" id="IPR045269">
    <property type="entry name" value="Atg1-like"/>
</dbReference>
<feature type="region of interest" description="Disordered" evidence="5">
    <location>
        <begin position="709"/>
        <end position="738"/>
    </location>
</feature>
<dbReference type="GO" id="GO:0010506">
    <property type="term" value="P:regulation of autophagy"/>
    <property type="evidence" value="ECO:0007669"/>
    <property type="project" value="InterPro"/>
</dbReference>
<dbReference type="PROSITE" id="PS00108">
    <property type="entry name" value="PROTEIN_KINASE_ST"/>
    <property type="match status" value="1"/>
</dbReference>
<organism evidence="6">
    <name type="scientific">Magallana gigas</name>
    <name type="common">Pacific oyster</name>
    <name type="synonym">Crassostrea gigas</name>
    <dbReference type="NCBI Taxonomy" id="29159"/>
    <lineage>
        <taxon>Eukaryota</taxon>
        <taxon>Metazoa</taxon>
        <taxon>Spiralia</taxon>
        <taxon>Lophotrochozoa</taxon>
        <taxon>Mollusca</taxon>
        <taxon>Bivalvia</taxon>
        <taxon>Autobranchia</taxon>
        <taxon>Pteriomorphia</taxon>
        <taxon>Ostreida</taxon>
        <taxon>Ostreoidea</taxon>
        <taxon>Ostreidae</taxon>
        <taxon>Magallana</taxon>
    </lineage>
</organism>
<dbReference type="SMART" id="SM00220">
    <property type="entry name" value="S_TKc"/>
    <property type="match status" value="1"/>
</dbReference>
<dbReference type="GO" id="GO:0016020">
    <property type="term" value="C:membrane"/>
    <property type="evidence" value="ECO:0007669"/>
    <property type="project" value="TreeGrafter"/>
</dbReference>
<dbReference type="AlphaFoldDB" id="K1QZJ7"/>
<reference evidence="6" key="1">
    <citation type="journal article" date="2012" name="Nature">
        <title>The oyster genome reveals stress adaptation and complexity of shell formation.</title>
        <authorList>
            <person name="Zhang G."/>
            <person name="Fang X."/>
            <person name="Guo X."/>
            <person name="Li L."/>
            <person name="Luo R."/>
            <person name="Xu F."/>
            <person name="Yang P."/>
            <person name="Zhang L."/>
            <person name="Wang X."/>
            <person name="Qi H."/>
            <person name="Xiong Z."/>
            <person name="Que H."/>
            <person name="Xie Y."/>
            <person name="Holland P.W."/>
            <person name="Paps J."/>
            <person name="Zhu Y."/>
            <person name="Wu F."/>
            <person name="Chen Y."/>
            <person name="Wang J."/>
            <person name="Peng C."/>
            <person name="Meng J."/>
            <person name="Yang L."/>
            <person name="Liu J."/>
            <person name="Wen B."/>
            <person name="Zhang N."/>
            <person name="Huang Z."/>
            <person name="Zhu Q."/>
            <person name="Feng Y."/>
            <person name="Mount A."/>
            <person name="Hedgecock D."/>
            <person name="Xu Z."/>
            <person name="Liu Y."/>
            <person name="Domazet-Loso T."/>
            <person name="Du Y."/>
            <person name="Sun X."/>
            <person name="Zhang S."/>
            <person name="Liu B."/>
            <person name="Cheng P."/>
            <person name="Jiang X."/>
            <person name="Li J."/>
            <person name="Fan D."/>
            <person name="Wang W."/>
            <person name="Fu W."/>
            <person name="Wang T."/>
            <person name="Wang B."/>
            <person name="Zhang J."/>
            <person name="Peng Z."/>
            <person name="Li Y."/>
            <person name="Li N."/>
            <person name="Wang J."/>
            <person name="Chen M."/>
            <person name="He Y."/>
            <person name="Tan F."/>
            <person name="Song X."/>
            <person name="Zheng Q."/>
            <person name="Huang R."/>
            <person name="Yang H."/>
            <person name="Du X."/>
            <person name="Chen L."/>
            <person name="Yang M."/>
            <person name="Gaffney P.M."/>
            <person name="Wang S."/>
            <person name="Luo L."/>
            <person name="She Z."/>
            <person name="Ming Y."/>
            <person name="Huang W."/>
            <person name="Zhang S."/>
            <person name="Huang B."/>
            <person name="Zhang Y."/>
            <person name="Qu T."/>
            <person name="Ni P."/>
            <person name="Miao G."/>
            <person name="Wang J."/>
            <person name="Wang Q."/>
            <person name="Steinberg C.E."/>
            <person name="Wang H."/>
            <person name="Li N."/>
            <person name="Qian L."/>
            <person name="Zhang G."/>
            <person name="Li Y."/>
            <person name="Yang H."/>
            <person name="Liu X."/>
            <person name="Wang J."/>
            <person name="Yin Y."/>
            <person name="Wang J."/>
        </authorList>
    </citation>
    <scope>NUCLEOTIDE SEQUENCE [LARGE SCALE GENOMIC DNA]</scope>
    <source>
        <strain evidence="6">05x7-T-G4-1.051#20</strain>
    </source>
</reference>
<dbReference type="GO" id="GO:0005776">
    <property type="term" value="C:autophagosome"/>
    <property type="evidence" value="ECO:0007669"/>
    <property type="project" value="TreeGrafter"/>
</dbReference>
<feature type="compositionally biased region" description="Polar residues" evidence="5">
    <location>
        <begin position="728"/>
        <end position="738"/>
    </location>
</feature>
<dbReference type="Gene3D" id="3.30.200.20">
    <property type="entry name" value="Phosphorylase Kinase, domain 1"/>
    <property type="match status" value="1"/>
</dbReference>
<evidence type="ECO:0000256" key="5">
    <source>
        <dbReference type="SAM" id="MobiDB-lite"/>
    </source>
</evidence>
<keyword evidence="3 6" id="KW-0418">Kinase</keyword>